<dbReference type="PANTHER" id="PTHR42709:SF6">
    <property type="entry name" value="UNDECAPRENYL PHOSPHATE TRANSPORTER A"/>
    <property type="match status" value="1"/>
</dbReference>
<feature type="transmembrane region" description="Helical" evidence="7">
    <location>
        <begin position="28"/>
        <end position="51"/>
    </location>
</feature>
<keyword evidence="6 7" id="KW-0472">Membrane</keyword>
<protein>
    <submittedName>
        <fullName evidence="8">VTT domain-containing protein</fullName>
    </submittedName>
</protein>
<feature type="transmembrane region" description="Helical" evidence="7">
    <location>
        <begin position="82"/>
        <end position="103"/>
    </location>
</feature>
<gene>
    <name evidence="8" type="ORF">L1O03_09100</name>
</gene>
<sequence>MTSPADGTTPDNVDNIPSYLRNPGKRDYLILAYILVGLVLSMAFIPLRAWFLNHAEIYALLVGGYTSAVVGGAQSTAGGTPAWAIVAMTLVGSLYLMPQWWLIGRYWGREYLEQMSSQSPSMGRWTRRLENLSTPALMGATVLSYIPFLPTLIICNLLSGIRKIPLWAVLLINAVGTLLRNSIFAYLGVRYGQEVLQVVSVVNRYALWVTLALVVIMIISIRQKARQAPSARR</sequence>
<dbReference type="InterPro" id="IPR051311">
    <property type="entry name" value="DedA_domain"/>
</dbReference>
<evidence type="ECO:0000313" key="9">
    <source>
        <dbReference type="Proteomes" id="UP001139336"/>
    </source>
</evidence>
<accession>A0A9X1U815</accession>
<evidence type="ECO:0000313" key="8">
    <source>
        <dbReference type="EMBL" id="MCF4007327.1"/>
    </source>
</evidence>
<dbReference type="RefSeq" id="WP_236119465.1">
    <property type="nucleotide sequence ID" value="NZ_JAKGSI010000004.1"/>
</dbReference>
<dbReference type="GO" id="GO:0005886">
    <property type="term" value="C:plasma membrane"/>
    <property type="evidence" value="ECO:0007669"/>
    <property type="project" value="UniProtKB-SubCell"/>
</dbReference>
<comment type="subcellular location">
    <subcellularLocation>
        <location evidence="1">Cell membrane</location>
        <topology evidence="1">Multi-pass membrane protein</topology>
    </subcellularLocation>
</comment>
<comment type="similarity">
    <text evidence="2">Belongs to the DedA family.</text>
</comment>
<organism evidence="8 9">
    <name type="scientific">Corynebacterium uropygiale</name>
    <dbReference type="NCBI Taxonomy" id="1775911"/>
    <lineage>
        <taxon>Bacteria</taxon>
        <taxon>Bacillati</taxon>
        <taxon>Actinomycetota</taxon>
        <taxon>Actinomycetes</taxon>
        <taxon>Mycobacteriales</taxon>
        <taxon>Corynebacteriaceae</taxon>
        <taxon>Corynebacterium</taxon>
    </lineage>
</organism>
<evidence type="ECO:0000256" key="1">
    <source>
        <dbReference type="ARBA" id="ARBA00004651"/>
    </source>
</evidence>
<feature type="transmembrane region" description="Helical" evidence="7">
    <location>
        <begin position="205"/>
        <end position="223"/>
    </location>
</feature>
<evidence type="ECO:0000256" key="5">
    <source>
        <dbReference type="ARBA" id="ARBA00022989"/>
    </source>
</evidence>
<keyword evidence="4 7" id="KW-0812">Transmembrane</keyword>
<feature type="transmembrane region" description="Helical" evidence="7">
    <location>
        <begin position="136"/>
        <end position="159"/>
    </location>
</feature>
<proteinExistence type="inferred from homology"/>
<dbReference type="EMBL" id="JAKGSI010000004">
    <property type="protein sequence ID" value="MCF4007327.1"/>
    <property type="molecule type" value="Genomic_DNA"/>
</dbReference>
<reference evidence="8" key="1">
    <citation type="submission" date="2022-01" db="EMBL/GenBank/DDBJ databases">
        <title>Corynebacterium sp. nov isolated from isolated from the feces of the greater white-fronted geese (Anser albifrons) at Poyang Lake, PR China.</title>
        <authorList>
            <person name="Liu Q."/>
        </authorList>
    </citation>
    <scope>NUCLEOTIDE SEQUENCE</scope>
    <source>
        <strain evidence="8">JCM 32435</strain>
    </source>
</reference>
<keyword evidence="9" id="KW-1185">Reference proteome</keyword>
<keyword evidence="5 7" id="KW-1133">Transmembrane helix</keyword>
<dbReference type="Proteomes" id="UP001139336">
    <property type="component" value="Unassembled WGS sequence"/>
</dbReference>
<evidence type="ECO:0000256" key="2">
    <source>
        <dbReference type="ARBA" id="ARBA00010792"/>
    </source>
</evidence>
<evidence type="ECO:0000256" key="6">
    <source>
        <dbReference type="ARBA" id="ARBA00023136"/>
    </source>
</evidence>
<dbReference type="PANTHER" id="PTHR42709">
    <property type="entry name" value="ALKALINE PHOSPHATASE LIKE PROTEIN"/>
    <property type="match status" value="1"/>
</dbReference>
<evidence type="ECO:0000256" key="4">
    <source>
        <dbReference type="ARBA" id="ARBA00022692"/>
    </source>
</evidence>
<feature type="transmembrane region" description="Helical" evidence="7">
    <location>
        <begin position="166"/>
        <end position="185"/>
    </location>
</feature>
<evidence type="ECO:0000256" key="7">
    <source>
        <dbReference type="SAM" id="Phobius"/>
    </source>
</evidence>
<comment type="caution">
    <text evidence="8">The sequence shown here is derived from an EMBL/GenBank/DDBJ whole genome shotgun (WGS) entry which is preliminary data.</text>
</comment>
<keyword evidence="3" id="KW-1003">Cell membrane</keyword>
<dbReference type="AlphaFoldDB" id="A0A9X1U815"/>
<evidence type="ECO:0000256" key="3">
    <source>
        <dbReference type="ARBA" id="ARBA00022475"/>
    </source>
</evidence>
<name>A0A9X1U815_9CORY</name>
<feature type="transmembrane region" description="Helical" evidence="7">
    <location>
        <begin position="57"/>
        <end position="75"/>
    </location>
</feature>